<dbReference type="Gene3D" id="2.60.120.330">
    <property type="entry name" value="B-lactam Antibiotic, Isopenicillin N Synthase, Chain"/>
    <property type="match status" value="1"/>
</dbReference>
<dbReference type="InterPro" id="IPR044861">
    <property type="entry name" value="IPNS-like_FE2OG_OXY"/>
</dbReference>
<protein>
    <submittedName>
        <fullName evidence="7">Uncharacterized protein MANES_04G109700</fullName>
    </submittedName>
</protein>
<dbReference type="PANTHER" id="PTHR47991">
    <property type="entry name" value="OXOGLUTARATE/IRON-DEPENDENT DIOXYGENASE"/>
    <property type="match status" value="1"/>
</dbReference>
<dbReference type="InterPro" id="IPR027443">
    <property type="entry name" value="IPNS-like_sf"/>
</dbReference>
<dbReference type="PROSITE" id="PS51471">
    <property type="entry name" value="FE2OG_OXY"/>
    <property type="match status" value="1"/>
</dbReference>
<keyword evidence="5" id="KW-0560">Oxidoreductase</keyword>
<dbReference type="AlphaFoldDB" id="A0A2P2K1L4"/>
<evidence type="ECO:0000256" key="5">
    <source>
        <dbReference type="RuleBase" id="RU003682"/>
    </source>
</evidence>
<dbReference type="FunFam" id="2.60.120.330:FF:000018">
    <property type="entry name" value="2-oxoglutarate (2OG) and Fe(II)-dependent oxygenase superfamily protein"/>
    <property type="match status" value="1"/>
</dbReference>
<evidence type="ECO:0000256" key="3">
    <source>
        <dbReference type="ARBA" id="ARBA00022896"/>
    </source>
</evidence>
<proteinExistence type="inferred from homology"/>
<evidence type="ECO:0000313" key="7">
    <source>
        <dbReference type="EMBL" id="MBW99590.1"/>
    </source>
</evidence>
<evidence type="ECO:0000256" key="1">
    <source>
        <dbReference type="ARBA" id="ARBA00008056"/>
    </source>
</evidence>
<dbReference type="InterPro" id="IPR026992">
    <property type="entry name" value="DIOX_N"/>
</dbReference>
<evidence type="ECO:0000256" key="2">
    <source>
        <dbReference type="ARBA" id="ARBA00022723"/>
    </source>
</evidence>
<keyword evidence="4 5" id="KW-0408">Iron</keyword>
<evidence type="ECO:0000256" key="4">
    <source>
        <dbReference type="ARBA" id="ARBA00023004"/>
    </source>
</evidence>
<dbReference type="Pfam" id="PF14226">
    <property type="entry name" value="DIOX_N"/>
    <property type="match status" value="1"/>
</dbReference>
<organism evidence="7">
    <name type="scientific">Rhizophora mucronata</name>
    <name type="common">Asiatic mangrove</name>
    <dbReference type="NCBI Taxonomy" id="61149"/>
    <lineage>
        <taxon>Eukaryota</taxon>
        <taxon>Viridiplantae</taxon>
        <taxon>Streptophyta</taxon>
        <taxon>Embryophyta</taxon>
        <taxon>Tracheophyta</taxon>
        <taxon>Spermatophyta</taxon>
        <taxon>Magnoliopsida</taxon>
        <taxon>eudicotyledons</taxon>
        <taxon>Gunneridae</taxon>
        <taxon>Pentapetalae</taxon>
        <taxon>rosids</taxon>
        <taxon>fabids</taxon>
        <taxon>Malpighiales</taxon>
        <taxon>Rhizophoraceae</taxon>
        <taxon>Rhizophora</taxon>
    </lineage>
</organism>
<name>A0A2P2K1L4_RHIMU</name>
<dbReference type="Pfam" id="PF03171">
    <property type="entry name" value="2OG-FeII_Oxy"/>
    <property type="match status" value="1"/>
</dbReference>
<dbReference type="SUPFAM" id="SSF51197">
    <property type="entry name" value="Clavaminate synthase-like"/>
    <property type="match status" value="1"/>
</dbReference>
<comment type="similarity">
    <text evidence="1 5">Belongs to the iron/ascorbate-dependent oxidoreductase family.</text>
</comment>
<accession>A0A2P2K1L4</accession>
<feature type="domain" description="Fe2OG dioxygenase" evidence="6">
    <location>
        <begin position="206"/>
        <end position="305"/>
    </location>
</feature>
<evidence type="ECO:0000259" key="6">
    <source>
        <dbReference type="PROSITE" id="PS51471"/>
    </source>
</evidence>
<dbReference type="GO" id="GO:0031418">
    <property type="term" value="F:L-ascorbic acid binding"/>
    <property type="evidence" value="ECO:0007669"/>
    <property type="project" value="UniProtKB-KW"/>
</dbReference>
<dbReference type="EMBL" id="GGEC01019107">
    <property type="protein sequence ID" value="MBW99590.1"/>
    <property type="molecule type" value="Transcribed_RNA"/>
</dbReference>
<sequence length="352" mass="39710">MAGVPVLAAEVLLSRRVQEMVINGEEPQPPYVCGKDLPSADGSGPQSLIPIIDLSLISSLEPSTAQEELQKLSSALCSWGCFLAIGHGIPKAFLDKVRGVAKEFFEQPMEEKKKLAKGVKEFEGYGADPVPYEGQSLDWSDRLFLDVYPEDRRKPKFWPENPKSFREVLEDYTNKMKTSTEAVSKAMAKSLNLNEYCFLEQFGKQALLQARFNYYSCCQRPDLVLGLKAHADGSGYTVILQDDVAGLQVFKDEQWFTVPTISDALLILMGDQMEIITNGTFKSPMHRVLSNSKKERISVAVFYTPEPDKEIGPEEGLINEERPRIFKKVKNYADIHWDYYQQSKRALHVAKV</sequence>
<dbReference type="GO" id="GO:0016491">
    <property type="term" value="F:oxidoreductase activity"/>
    <property type="evidence" value="ECO:0007669"/>
    <property type="project" value="UniProtKB-KW"/>
</dbReference>
<dbReference type="InterPro" id="IPR050295">
    <property type="entry name" value="Plant_2OG-oxidoreductases"/>
</dbReference>
<dbReference type="GO" id="GO:0046872">
    <property type="term" value="F:metal ion binding"/>
    <property type="evidence" value="ECO:0007669"/>
    <property type="project" value="UniProtKB-KW"/>
</dbReference>
<keyword evidence="2 5" id="KW-0479">Metal-binding</keyword>
<dbReference type="InterPro" id="IPR005123">
    <property type="entry name" value="Oxoglu/Fe-dep_dioxygenase_dom"/>
</dbReference>
<reference evidence="7" key="1">
    <citation type="submission" date="2018-02" db="EMBL/GenBank/DDBJ databases">
        <title>Rhizophora mucronata_Transcriptome.</title>
        <authorList>
            <person name="Meera S.P."/>
            <person name="Sreeshan A."/>
            <person name="Augustine A."/>
        </authorList>
    </citation>
    <scope>NUCLEOTIDE SEQUENCE</scope>
    <source>
        <tissue evidence="7">Leaf</tissue>
    </source>
</reference>
<keyword evidence="3" id="KW-0847">Vitamin C</keyword>